<dbReference type="InterPro" id="IPR036869">
    <property type="entry name" value="J_dom_sf"/>
</dbReference>
<proteinExistence type="predicted"/>
<dbReference type="EMBL" id="FNNH01000008">
    <property type="protein sequence ID" value="SDW34466.1"/>
    <property type="molecule type" value="Genomic_DNA"/>
</dbReference>
<dbReference type="RefSeq" id="WP_074666019.1">
    <property type="nucleotide sequence ID" value="NZ_FNNH01000008.1"/>
</dbReference>
<gene>
    <name evidence="2" type="ORF">SAMN05421882_100841</name>
</gene>
<dbReference type="PRINTS" id="PR00625">
    <property type="entry name" value="JDOMAIN"/>
</dbReference>
<dbReference type="CDD" id="cd06257">
    <property type="entry name" value="DnaJ"/>
    <property type="match status" value="1"/>
</dbReference>
<evidence type="ECO:0000313" key="3">
    <source>
        <dbReference type="Proteomes" id="UP000183454"/>
    </source>
</evidence>
<dbReference type="Proteomes" id="UP000183454">
    <property type="component" value="Unassembled WGS sequence"/>
</dbReference>
<evidence type="ECO:0000259" key="1">
    <source>
        <dbReference type="PROSITE" id="PS50076"/>
    </source>
</evidence>
<sequence>MLPVIFPVTVFGLFFLLKNKYKESQKIFFAPGSQRNGETHTKVFQCPECAQKLRVSIPPSTAIGKCPSCNTRYKLSQDANGFLYVYLVSNIDDEDSELNLSISKCYAILGVRLDATPSDIKWAYKRKIKEYHPDKVSTLGVEIRDLAERKSKEIIGAYRMLKEYGLAE</sequence>
<reference evidence="2 3" key="1">
    <citation type="submission" date="2016-10" db="EMBL/GenBank/DDBJ databases">
        <authorList>
            <person name="de Groot N.N."/>
        </authorList>
    </citation>
    <scope>NUCLEOTIDE SEQUENCE [LARGE SCALE GENOMIC DNA]</scope>
    <source>
        <strain evidence="2 3">Nm110</strain>
    </source>
</reference>
<organism evidence="2 3">
    <name type="scientific">Nitrosomonas communis</name>
    <dbReference type="NCBI Taxonomy" id="44574"/>
    <lineage>
        <taxon>Bacteria</taxon>
        <taxon>Pseudomonadati</taxon>
        <taxon>Pseudomonadota</taxon>
        <taxon>Betaproteobacteria</taxon>
        <taxon>Nitrosomonadales</taxon>
        <taxon>Nitrosomonadaceae</taxon>
        <taxon>Nitrosomonas</taxon>
    </lineage>
</organism>
<dbReference type="SUPFAM" id="SSF46565">
    <property type="entry name" value="Chaperone J-domain"/>
    <property type="match status" value="1"/>
</dbReference>
<dbReference type="Gene3D" id="1.10.287.110">
    <property type="entry name" value="DnaJ domain"/>
    <property type="match status" value="1"/>
</dbReference>
<name>A0A1H2SS65_9PROT</name>
<dbReference type="InterPro" id="IPR001623">
    <property type="entry name" value="DnaJ_domain"/>
</dbReference>
<dbReference type="SMART" id="SM00271">
    <property type="entry name" value="DnaJ"/>
    <property type="match status" value="1"/>
</dbReference>
<feature type="domain" description="J" evidence="1">
    <location>
        <begin position="104"/>
        <end position="166"/>
    </location>
</feature>
<dbReference type="PROSITE" id="PS50076">
    <property type="entry name" value="DNAJ_2"/>
    <property type="match status" value="1"/>
</dbReference>
<dbReference type="Pfam" id="PF00226">
    <property type="entry name" value="DnaJ"/>
    <property type="match status" value="1"/>
</dbReference>
<accession>A0A1H2SS65</accession>
<evidence type="ECO:0000313" key="2">
    <source>
        <dbReference type="EMBL" id="SDW34466.1"/>
    </source>
</evidence>
<protein>
    <submittedName>
        <fullName evidence="2">DnaJ domain-containing protein</fullName>
    </submittedName>
</protein>
<dbReference type="AlphaFoldDB" id="A0A1H2SS65"/>